<dbReference type="Gene3D" id="3.40.50.300">
    <property type="entry name" value="P-loop containing nucleotide triphosphate hydrolases"/>
    <property type="match status" value="1"/>
</dbReference>
<protein>
    <submittedName>
        <fullName evidence="6">ABC transporter ATP-binding protein</fullName>
    </submittedName>
</protein>
<keyword evidence="3" id="KW-0547">Nucleotide-binding</keyword>
<name>A0A934R1K9_9PSEU</name>
<dbReference type="Pfam" id="PF00005">
    <property type="entry name" value="ABC_tran"/>
    <property type="match status" value="1"/>
</dbReference>
<organism evidence="6 7">
    <name type="scientific">Prauserella cavernicola</name>
    <dbReference type="NCBI Taxonomy" id="2800127"/>
    <lineage>
        <taxon>Bacteria</taxon>
        <taxon>Bacillati</taxon>
        <taxon>Actinomycetota</taxon>
        <taxon>Actinomycetes</taxon>
        <taxon>Pseudonocardiales</taxon>
        <taxon>Pseudonocardiaceae</taxon>
        <taxon>Prauserella</taxon>
    </lineage>
</organism>
<dbReference type="GO" id="GO:0005524">
    <property type="term" value="F:ATP binding"/>
    <property type="evidence" value="ECO:0007669"/>
    <property type="project" value="UniProtKB-KW"/>
</dbReference>
<sequence>MTTVDNTNQVPARVGTRPALETRELHVSFGHNPVLRDVNLVVPSHTAVGLVGESGSGKSTLGKTVVGINRPRQGQVLVDGEDVASAGKRRRAELRRQVQYIPQDPFSSLSPRRTIGQTLAEALDPGKAKTSQHQDRITEVLEQVRLGADAMGKYPHQFSGGQRQRIAIARALILQPRLIIADEITSALDVSVQAEILTLLRSLKSTTEASMLFISHNLAVVQALCEYVVVLYQGVVVEQGSVDDVYREPRHDYTRGLLASVPGSEGFSLD</sequence>
<comment type="similarity">
    <text evidence="1">Belongs to the ABC transporter superfamily.</text>
</comment>
<dbReference type="RefSeq" id="WP_200325824.1">
    <property type="nucleotide sequence ID" value="NZ_JAENJH010000014.1"/>
</dbReference>
<dbReference type="InterPro" id="IPR003593">
    <property type="entry name" value="AAA+_ATPase"/>
</dbReference>
<evidence type="ECO:0000313" key="7">
    <source>
        <dbReference type="Proteomes" id="UP000635245"/>
    </source>
</evidence>
<dbReference type="EMBL" id="JAENJH010000014">
    <property type="protein sequence ID" value="MBK1789158.1"/>
    <property type="molecule type" value="Genomic_DNA"/>
</dbReference>
<dbReference type="PANTHER" id="PTHR43776:SF7">
    <property type="entry name" value="D,D-DIPEPTIDE TRANSPORT ATP-BINDING PROTEIN DDPF-RELATED"/>
    <property type="match status" value="1"/>
</dbReference>
<keyword evidence="7" id="KW-1185">Reference proteome</keyword>
<dbReference type="InterPro" id="IPR003439">
    <property type="entry name" value="ABC_transporter-like_ATP-bd"/>
</dbReference>
<dbReference type="PANTHER" id="PTHR43776">
    <property type="entry name" value="TRANSPORT ATP-BINDING PROTEIN"/>
    <property type="match status" value="1"/>
</dbReference>
<dbReference type="InterPro" id="IPR017871">
    <property type="entry name" value="ABC_transporter-like_CS"/>
</dbReference>
<evidence type="ECO:0000256" key="3">
    <source>
        <dbReference type="ARBA" id="ARBA00022741"/>
    </source>
</evidence>
<gene>
    <name evidence="6" type="ORF">JHE00_32910</name>
</gene>
<dbReference type="AlphaFoldDB" id="A0A934R1K9"/>
<dbReference type="InterPro" id="IPR050319">
    <property type="entry name" value="ABC_transp_ATP-bind"/>
</dbReference>
<feature type="domain" description="ABC transporter" evidence="5">
    <location>
        <begin position="20"/>
        <end position="258"/>
    </location>
</feature>
<evidence type="ECO:0000313" key="6">
    <source>
        <dbReference type="EMBL" id="MBK1789158.1"/>
    </source>
</evidence>
<evidence type="ECO:0000256" key="1">
    <source>
        <dbReference type="ARBA" id="ARBA00005417"/>
    </source>
</evidence>
<comment type="caution">
    <text evidence="6">The sequence shown here is derived from an EMBL/GenBank/DDBJ whole genome shotgun (WGS) entry which is preliminary data.</text>
</comment>
<evidence type="ECO:0000259" key="5">
    <source>
        <dbReference type="PROSITE" id="PS50893"/>
    </source>
</evidence>
<dbReference type="GO" id="GO:0055085">
    <property type="term" value="P:transmembrane transport"/>
    <property type="evidence" value="ECO:0007669"/>
    <property type="project" value="UniProtKB-ARBA"/>
</dbReference>
<dbReference type="InterPro" id="IPR027417">
    <property type="entry name" value="P-loop_NTPase"/>
</dbReference>
<dbReference type="SMART" id="SM00382">
    <property type="entry name" value="AAA"/>
    <property type="match status" value="1"/>
</dbReference>
<evidence type="ECO:0000256" key="2">
    <source>
        <dbReference type="ARBA" id="ARBA00022448"/>
    </source>
</evidence>
<proteinExistence type="inferred from homology"/>
<accession>A0A934R1K9</accession>
<dbReference type="CDD" id="cd03257">
    <property type="entry name" value="ABC_NikE_OppD_transporters"/>
    <property type="match status" value="1"/>
</dbReference>
<keyword evidence="2" id="KW-0813">Transport</keyword>
<dbReference type="PROSITE" id="PS00211">
    <property type="entry name" value="ABC_TRANSPORTER_1"/>
    <property type="match status" value="1"/>
</dbReference>
<dbReference type="SUPFAM" id="SSF52540">
    <property type="entry name" value="P-loop containing nucleoside triphosphate hydrolases"/>
    <property type="match status" value="1"/>
</dbReference>
<keyword evidence="4 6" id="KW-0067">ATP-binding</keyword>
<dbReference type="Proteomes" id="UP000635245">
    <property type="component" value="Unassembled WGS sequence"/>
</dbReference>
<evidence type="ECO:0000256" key="4">
    <source>
        <dbReference type="ARBA" id="ARBA00022840"/>
    </source>
</evidence>
<reference evidence="6" key="1">
    <citation type="submission" date="2020-12" db="EMBL/GenBank/DDBJ databases">
        <title>Prauserella sp. ASG 168, a novel actinomycete isolated from cave rock.</title>
        <authorList>
            <person name="Suriyachadkun C."/>
        </authorList>
    </citation>
    <scope>NUCLEOTIDE SEQUENCE</scope>
    <source>
        <strain evidence="6">ASG 168</strain>
    </source>
</reference>
<dbReference type="PROSITE" id="PS50893">
    <property type="entry name" value="ABC_TRANSPORTER_2"/>
    <property type="match status" value="1"/>
</dbReference>
<dbReference type="GO" id="GO:0016887">
    <property type="term" value="F:ATP hydrolysis activity"/>
    <property type="evidence" value="ECO:0007669"/>
    <property type="project" value="InterPro"/>
</dbReference>